<dbReference type="RefSeq" id="WP_144883485.1">
    <property type="nucleotide sequence ID" value="NZ_VLLE01000002.1"/>
</dbReference>
<evidence type="ECO:0000313" key="3">
    <source>
        <dbReference type="Proteomes" id="UP000316167"/>
    </source>
</evidence>
<comment type="caution">
    <text evidence="2">The sequence shown here is derived from an EMBL/GenBank/DDBJ whole genome shotgun (WGS) entry which is preliminary data.</text>
</comment>
<dbReference type="AlphaFoldDB" id="A0A562SUJ9"/>
<keyword evidence="3" id="KW-1185">Reference proteome</keyword>
<organism evidence="2 3">
    <name type="scientific">Lacibacter cauensis</name>
    <dbReference type="NCBI Taxonomy" id="510947"/>
    <lineage>
        <taxon>Bacteria</taxon>
        <taxon>Pseudomonadati</taxon>
        <taxon>Bacteroidota</taxon>
        <taxon>Chitinophagia</taxon>
        <taxon>Chitinophagales</taxon>
        <taxon>Chitinophagaceae</taxon>
        <taxon>Lacibacter</taxon>
    </lineage>
</organism>
<accession>A0A562SUJ9</accession>
<evidence type="ECO:0000313" key="2">
    <source>
        <dbReference type="EMBL" id="TWI84975.1"/>
    </source>
</evidence>
<gene>
    <name evidence="2" type="ORF">IQ13_0128</name>
</gene>
<name>A0A562SUJ9_9BACT</name>
<feature type="transmembrane region" description="Helical" evidence="1">
    <location>
        <begin position="6"/>
        <end position="25"/>
    </location>
</feature>
<sequence length="126" mass="14310">MNKFLIFVMGLVIGIAVTLFTLYLFSTVNKNDNEDLGLKLFKEKGECIKTKNEIKIFQVIEANMALAKTGDYPDEIVLLLINYDGKSYYDDQKIIVPAKKCARQIGTYKYSTKMEIDKTVPAVVIE</sequence>
<keyword evidence="1" id="KW-0472">Membrane</keyword>
<proteinExistence type="predicted"/>
<evidence type="ECO:0000256" key="1">
    <source>
        <dbReference type="SAM" id="Phobius"/>
    </source>
</evidence>
<reference evidence="2 3" key="1">
    <citation type="journal article" date="2015" name="Stand. Genomic Sci.">
        <title>Genomic Encyclopedia of Bacterial and Archaeal Type Strains, Phase III: the genomes of soil and plant-associated and newly described type strains.</title>
        <authorList>
            <person name="Whitman W.B."/>
            <person name="Woyke T."/>
            <person name="Klenk H.P."/>
            <person name="Zhou Y."/>
            <person name="Lilburn T.G."/>
            <person name="Beck B.J."/>
            <person name="De Vos P."/>
            <person name="Vandamme P."/>
            <person name="Eisen J.A."/>
            <person name="Garrity G."/>
            <person name="Hugenholtz P."/>
            <person name="Kyrpides N.C."/>
        </authorList>
    </citation>
    <scope>NUCLEOTIDE SEQUENCE [LARGE SCALE GENOMIC DNA]</scope>
    <source>
        <strain evidence="2 3">CGMCC 1.7271</strain>
    </source>
</reference>
<keyword evidence="1" id="KW-0812">Transmembrane</keyword>
<dbReference type="OrthoDB" id="1075438at2"/>
<dbReference type="EMBL" id="VLLE01000002">
    <property type="protein sequence ID" value="TWI84975.1"/>
    <property type="molecule type" value="Genomic_DNA"/>
</dbReference>
<protein>
    <submittedName>
        <fullName evidence="2">Uncharacterized protein</fullName>
    </submittedName>
</protein>
<dbReference type="Proteomes" id="UP000316167">
    <property type="component" value="Unassembled WGS sequence"/>
</dbReference>
<keyword evidence="1" id="KW-1133">Transmembrane helix</keyword>